<evidence type="ECO:0000256" key="5">
    <source>
        <dbReference type="SAM" id="MobiDB-lite"/>
    </source>
</evidence>
<evidence type="ECO:0000313" key="6">
    <source>
        <dbReference type="EMBL" id="GIO49074.1"/>
    </source>
</evidence>
<dbReference type="RefSeq" id="WP_306436695.1">
    <property type="nucleotide sequence ID" value="NZ_AP025343.1"/>
</dbReference>
<dbReference type="PANTHER" id="PTHR43293">
    <property type="entry name" value="ACETATE COA-TRANSFERASE YDIF"/>
    <property type="match status" value="1"/>
</dbReference>
<dbReference type="SMART" id="SM00882">
    <property type="entry name" value="CoA_trans"/>
    <property type="match status" value="2"/>
</dbReference>
<dbReference type="GO" id="GO:0046952">
    <property type="term" value="P:ketone body catabolic process"/>
    <property type="evidence" value="ECO:0007669"/>
    <property type="project" value="InterPro"/>
</dbReference>
<dbReference type="Pfam" id="PF01144">
    <property type="entry name" value="CoA_trans"/>
    <property type="match status" value="1"/>
</dbReference>
<comment type="caution">
    <text evidence="6">The sequence shown here is derived from an EMBL/GenBank/DDBJ whole genome shotgun (WGS) entry which is preliminary data.</text>
</comment>
<name>A0A920CTC8_9BACL</name>
<dbReference type="EMBL" id="BORT01000018">
    <property type="protein sequence ID" value="GIO49074.1"/>
    <property type="molecule type" value="Genomic_DNA"/>
</dbReference>
<feature type="active site" description="5-glutamyl coenzyme A thioester intermediate" evidence="4">
    <location>
        <position position="331"/>
    </location>
</feature>
<evidence type="ECO:0000256" key="3">
    <source>
        <dbReference type="PIRNR" id="PIRNR000858"/>
    </source>
</evidence>
<gene>
    <name evidence="6" type="ORF">J34TS1_38390</name>
</gene>
<feature type="region of interest" description="Disordered" evidence="5">
    <location>
        <begin position="261"/>
        <end position="281"/>
    </location>
</feature>
<accession>A0A920CTC8</accession>
<dbReference type="Gene3D" id="3.40.1080.10">
    <property type="entry name" value="Glutaconate Coenzyme A-transferase"/>
    <property type="match status" value="2"/>
</dbReference>
<reference evidence="6 7" key="1">
    <citation type="submission" date="2021-03" db="EMBL/GenBank/DDBJ databases">
        <title>Antimicrobial resistance genes in bacteria isolated from Japanese honey, and their potential for conferring macrolide and lincosamide resistance in the American foulbrood pathogen Paenibacillus larvae.</title>
        <authorList>
            <person name="Okamoto M."/>
            <person name="Kumagai M."/>
            <person name="Kanamori H."/>
            <person name="Takamatsu D."/>
        </authorList>
    </citation>
    <scope>NUCLEOTIDE SEQUENCE [LARGE SCALE GENOMIC DNA]</scope>
    <source>
        <strain evidence="6 7">J34TS1</strain>
    </source>
</reference>
<dbReference type="PIRSF" id="PIRSF000858">
    <property type="entry name" value="SCOT-t"/>
    <property type="match status" value="1"/>
</dbReference>
<sequence length="516" mass="54707">MNRRKREPARLMTADEAMLLLPDAATLAVGGFVGCAHPEALTAALERRYLREGSPQNLTVVFAAGQGDGGTRGINHLAHEGMLRRVIGGHWGLAPKLGALATSNRIEAYNLPQGVITHLYRDIAAGRPGTLTPVGLHTFVDPRHGGGKLNGRTVEDIVEFITIGGKEQLFYHAFPVHCALIRGTTADECGNLSMEREAVTLEMLALAQAARNSGGMVVAQVERIVPARTIPPRNVIVPGIMVDVIVVADAEQHAMTFAEQDNPAYSGHLPPGAADQGNPPAPPEAERLVIARRALAEIDPHQVVNLGIGLPEGVGAAGREAGRTDITLLLESGPVGGTPARGLSFGASAWAEAILDQPAQFDFLDGGGVDVACLGMAEADGTGNVNVSRYGGRLTGCGGFINISQNARKVVFCSTFTAGGLLTKLENGRLHILREGSLRKFVSRVEHLTFNASYAASKGTEVVYVTERAVFSLYEGQLLLTEIAPGVRLEEDILAHMAERPLISPDLRMMDAGLFA</sequence>
<dbReference type="GO" id="GO:0008410">
    <property type="term" value="F:CoA-transferase activity"/>
    <property type="evidence" value="ECO:0007669"/>
    <property type="project" value="InterPro"/>
</dbReference>
<evidence type="ECO:0000256" key="1">
    <source>
        <dbReference type="ARBA" id="ARBA00007154"/>
    </source>
</evidence>
<organism evidence="6 7">
    <name type="scientific">Paenibacillus azoreducens</name>
    <dbReference type="NCBI Taxonomy" id="116718"/>
    <lineage>
        <taxon>Bacteria</taxon>
        <taxon>Bacillati</taxon>
        <taxon>Bacillota</taxon>
        <taxon>Bacilli</taxon>
        <taxon>Bacillales</taxon>
        <taxon>Paenibacillaceae</taxon>
        <taxon>Paenibacillus</taxon>
    </lineage>
</organism>
<comment type="similarity">
    <text evidence="1 3">Belongs to the 3-oxoacid CoA-transferase family.</text>
</comment>
<dbReference type="SUPFAM" id="SSF100950">
    <property type="entry name" value="NagB/RpiA/CoA transferase-like"/>
    <property type="match status" value="2"/>
</dbReference>
<dbReference type="PROSITE" id="PS51257">
    <property type="entry name" value="PROKAR_LIPOPROTEIN"/>
    <property type="match status" value="1"/>
</dbReference>
<proteinExistence type="inferred from homology"/>
<dbReference type="Proteomes" id="UP000682811">
    <property type="component" value="Unassembled WGS sequence"/>
</dbReference>
<evidence type="ECO:0000256" key="4">
    <source>
        <dbReference type="PIRSR" id="PIRSR000858-1"/>
    </source>
</evidence>
<dbReference type="InterPro" id="IPR004165">
    <property type="entry name" value="CoA_trans_fam_I"/>
</dbReference>
<evidence type="ECO:0000256" key="2">
    <source>
        <dbReference type="ARBA" id="ARBA00022679"/>
    </source>
</evidence>
<dbReference type="InterPro" id="IPR037171">
    <property type="entry name" value="NagB/RpiA_transferase-like"/>
</dbReference>
<protein>
    <submittedName>
        <fullName evidence="6">Acyl CoA:acetate/3-ketoacid CoA transferase</fullName>
    </submittedName>
</protein>
<dbReference type="AlphaFoldDB" id="A0A920CTC8"/>
<keyword evidence="7" id="KW-1185">Reference proteome</keyword>
<evidence type="ECO:0000313" key="7">
    <source>
        <dbReference type="Proteomes" id="UP000682811"/>
    </source>
</evidence>
<dbReference type="PANTHER" id="PTHR43293:SF1">
    <property type="entry name" value="ACETATE COA-TRANSFERASE YDIF"/>
    <property type="match status" value="1"/>
</dbReference>
<dbReference type="InterPro" id="IPR014388">
    <property type="entry name" value="3-oxoacid_CoA-transferase"/>
</dbReference>
<keyword evidence="2 3" id="KW-0808">Transferase</keyword>